<protein>
    <submittedName>
        <fullName evidence="2">Uncharacterized protein (TIGR02246 family)</fullName>
    </submittedName>
</protein>
<dbReference type="InterPro" id="IPR037401">
    <property type="entry name" value="SnoaL-like"/>
</dbReference>
<dbReference type="Gene3D" id="3.10.450.50">
    <property type="match status" value="2"/>
</dbReference>
<dbReference type="Pfam" id="PF13474">
    <property type="entry name" value="SnoaL_3"/>
    <property type="match status" value="2"/>
</dbReference>
<dbReference type="NCBIfam" id="TIGR02246">
    <property type="entry name" value="SgcJ/EcaC family oxidoreductase"/>
    <property type="match status" value="1"/>
</dbReference>
<name>A0A2T0M2F6_9PSEU</name>
<proteinExistence type="predicted"/>
<comment type="caution">
    <text evidence="2">The sequence shown here is derived from an EMBL/GenBank/DDBJ whole genome shotgun (WGS) entry which is preliminary data.</text>
</comment>
<gene>
    <name evidence="2" type="ORF">B0I33_10153</name>
</gene>
<dbReference type="SUPFAM" id="SSF54427">
    <property type="entry name" value="NTF2-like"/>
    <property type="match status" value="2"/>
</dbReference>
<dbReference type="OrthoDB" id="9812295at2"/>
<evidence type="ECO:0000313" key="3">
    <source>
        <dbReference type="Proteomes" id="UP000238362"/>
    </source>
</evidence>
<organism evidence="2 3">
    <name type="scientific">Prauserella shujinwangii</name>
    <dbReference type="NCBI Taxonomy" id="1453103"/>
    <lineage>
        <taxon>Bacteria</taxon>
        <taxon>Bacillati</taxon>
        <taxon>Actinomycetota</taxon>
        <taxon>Actinomycetes</taxon>
        <taxon>Pseudonocardiales</taxon>
        <taxon>Pseudonocardiaceae</taxon>
        <taxon>Prauserella</taxon>
    </lineage>
</organism>
<dbReference type="EMBL" id="PVNH01000001">
    <property type="protein sequence ID" value="PRX50902.1"/>
    <property type="molecule type" value="Genomic_DNA"/>
</dbReference>
<dbReference type="Proteomes" id="UP000238362">
    <property type="component" value="Unassembled WGS sequence"/>
</dbReference>
<dbReference type="AlphaFoldDB" id="A0A2T0M2F6"/>
<dbReference type="InterPro" id="IPR032710">
    <property type="entry name" value="NTF2-like_dom_sf"/>
</dbReference>
<accession>A0A2T0M2F6</accession>
<evidence type="ECO:0000259" key="1">
    <source>
        <dbReference type="Pfam" id="PF13474"/>
    </source>
</evidence>
<feature type="domain" description="SnoaL-like" evidence="1">
    <location>
        <begin position="8"/>
        <end position="130"/>
    </location>
</feature>
<sequence length="285" mass="31606">MTTDEDRIRTLVERWAAAVHAGDLDGVLADHADDIVLFDVPPPHGGVRGLEAYRDVWPGFFAWQAQGASFEIVSLEITAGDDVAFAHALLRCGTPRELTEHPDRRLRLTLGLRKERGRWVVAHEHHSFPHPVDADTTEDTDTGTPSAEDEVRALHDDWFGATARKDLAALMAPIADDVVSYEHDAPLRHVGVDAVREVCARGLDGATGAVSWTVPDLEVLVRDDLAVAWGLNQVRAEAADGTAEESWSRGTRVFQRRDGRWQLIHQHLSFPYDPETGRARTDLRP</sequence>
<reference evidence="2 3" key="1">
    <citation type="submission" date="2018-03" db="EMBL/GenBank/DDBJ databases">
        <title>Genomic Encyclopedia of Type Strains, Phase III (KMG-III): the genomes of soil and plant-associated and newly described type strains.</title>
        <authorList>
            <person name="Whitman W."/>
        </authorList>
    </citation>
    <scope>NUCLEOTIDE SEQUENCE [LARGE SCALE GENOMIC DNA]</scope>
    <source>
        <strain evidence="2 3">CGMCC 4.7125</strain>
    </source>
</reference>
<keyword evidence="3" id="KW-1185">Reference proteome</keyword>
<evidence type="ECO:0000313" key="2">
    <source>
        <dbReference type="EMBL" id="PRX50902.1"/>
    </source>
</evidence>
<dbReference type="InterPro" id="IPR011944">
    <property type="entry name" value="Steroid_delta5-4_isomerase"/>
</dbReference>
<dbReference type="RefSeq" id="WP_106176447.1">
    <property type="nucleotide sequence ID" value="NZ_PVNH01000001.1"/>
</dbReference>
<feature type="domain" description="SnoaL-like" evidence="1">
    <location>
        <begin position="151"/>
        <end position="272"/>
    </location>
</feature>